<dbReference type="RefSeq" id="WP_184745663.1">
    <property type="nucleotide sequence ID" value="NZ_JACHGJ010000002.1"/>
</dbReference>
<dbReference type="InterPro" id="IPR017144">
    <property type="entry name" value="Xaa-Arg_dipeptidase"/>
</dbReference>
<proteinExistence type="inferred from homology"/>
<gene>
    <name evidence="3" type="ORF">HNR50_001618</name>
</gene>
<dbReference type="InterPro" id="IPR017439">
    <property type="entry name" value="Amidohydrolase"/>
</dbReference>
<comment type="similarity">
    <text evidence="1">Belongs to the peptidase M20A family.</text>
</comment>
<keyword evidence="3" id="KW-0378">Hydrolase</keyword>
<feature type="domain" description="Peptidase M20 dimerisation" evidence="2">
    <location>
        <begin position="164"/>
        <end position="258"/>
    </location>
</feature>
<dbReference type="EMBL" id="JACHGJ010000002">
    <property type="protein sequence ID" value="MBB6479960.1"/>
    <property type="molecule type" value="Genomic_DNA"/>
</dbReference>
<reference evidence="3 4" key="1">
    <citation type="submission" date="2020-08" db="EMBL/GenBank/DDBJ databases">
        <title>Genomic Encyclopedia of Type Strains, Phase IV (KMG-IV): sequencing the most valuable type-strain genomes for metagenomic binning, comparative biology and taxonomic classification.</title>
        <authorList>
            <person name="Goeker M."/>
        </authorList>
    </citation>
    <scope>NUCLEOTIDE SEQUENCE [LARGE SCALE GENOMIC DNA]</scope>
    <source>
        <strain evidence="3 4">DSM 2461</strain>
    </source>
</reference>
<evidence type="ECO:0000256" key="1">
    <source>
        <dbReference type="PIRNR" id="PIRNR037226"/>
    </source>
</evidence>
<sequence length="391" mass="42066">MIDKALQSIVDELYGEMVKTGRAIFDHPETGLMEYESSKRLSGILKREGFDVQVGLGSLPTAFKATKKGGDEAPHIAFLAEYDALPEVGHGCGHNLVGTGAVFAAVALTRLLPEFKGRVSVIGTPAEEDKGGKIILLEEGFFDDVDIALMAHPSSINQIGRGGRAITSLTIKYEGKQAHSANPSRGINALSAVIQTFNGIDANFQRFPRDVNTNGIILEGGTADNIIPGYASCRFSVRGATKADVETAVSGIRDIVASVEVLTGAEARIGEELIYAERYPNMEMEERYGAYLSDLGETVTKADPEGRFGSSDIGNISLAMPAMHPYFSVTDSAEPPLAHTVEYGEMCNSDRAYEGLKKNVIALASLGRDLLADDQFRASVLNEFKGIRRKI</sequence>
<evidence type="ECO:0000313" key="3">
    <source>
        <dbReference type="EMBL" id="MBB6479960.1"/>
    </source>
</evidence>
<dbReference type="SUPFAM" id="SSF55031">
    <property type="entry name" value="Bacterial exopeptidase dimerisation domain"/>
    <property type="match status" value="1"/>
</dbReference>
<dbReference type="InterPro" id="IPR011650">
    <property type="entry name" value="Peptidase_M20_dimer"/>
</dbReference>
<dbReference type="GO" id="GO:0046657">
    <property type="term" value="P:folic acid catabolic process"/>
    <property type="evidence" value="ECO:0007669"/>
    <property type="project" value="TreeGrafter"/>
</dbReference>
<protein>
    <recommendedName>
        <fullName evidence="1">Peptidase M20 domain-containing protein 2</fullName>
    </recommendedName>
</protein>
<dbReference type="GO" id="GO:0005737">
    <property type="term" value="C:cytoplasm"/>
    <property type="evidence" value="ECO:0007669"/>
    <property type="project" value="TreeGrafter"/>
</dbReference>
<dbReference type="Proteomes" id="UP000587760">
    <property type="component" value="Unassembled WGS sequence"/>
</dbReference>
<evidence type="ECO:0000259" key="2">
    <source>
        <dbReference type="Pfam" id="PF07687"/>
    </source>
</evidence>
<keyword evidence="4" id="KW-1185">Reference proteome</keyword>
<dbReference type="InterPro" id="IPR036264">
    <property type="entry name" value="Bact_exopeptidase_dim_dom"/>
</dbReference>
<dbReference type="InterPro" id="IPR052030">
    <property type="entry name" value="Peptidase_M20/M20A_hydrolases"/>
</dbReference>
<dbReference type="GO" id="GO:0071713">
    <property type="term" value="F:para-aminobenzoyl-glutamate hydrolase activity"/>
    <property type="evidence" value="ECO:0007669"/>
    <property type="project" value="TreeGrafter"/>
</dbReference>
<accession>A0A841RAC0</accession>
<dbReference type="NCBIfam" id="TIGR01891">
    <property type="entry name" value="amidohydrolases"/>
    <property type="match status" value="1"/>
</dbReference>
<dbReference type="GO" id="GO:0016805">
    <property type="term" value="F:dipeptidase activity"/>
    <property type="evidence" value="ECO:0007669"/>
    <property type="project" value="InterPro"/>
</dbReference>
<comment type="caution">
    <text evidence="3">The sequence shown here is derived from an EMBL/GenBank/DDBJ whole genome shotgun (WGS) entry which is preliminary data.</text>
</comment>
<dbReference type="PIRSF" id="PIRSF037226">
    <property type="entry name" value="Amidohydrolase_ACY1L2_prd"/>
    <property type="match status" value="1"/>
</dbReference>
<dbReference type="PANTHER" id="PTHR30575:SF0">
    <property type="entry name" value="XAA-ARG DIPEPTIDASE"/>
    <property type="match status" value="1"/>
</dbReference>
<dbReference type="Gene3D" id="3.40.630.10">
    <property type="entry name" value="Zn peptidases"/>
    <property type="match status" value="1"/>
</dbReference>
<evidence type="ECO:0000313" key="4">
    <source>
        <dbReference type="Proteomes" id="UP000587760"/>
    </source>
</evidence>
<dbReference type="SUPFAM" id="SSF53187">
    <property type="entry name" value="Zn-dependent exopeptidases"/>
    <property type="match status" value="1"/>
</dbReference>
<dbReference type="Pfam" id="PF07687">
    <property type="entry name" value="M20_dimer"/>
    <property type="match status" value="1"/>
</dbReference>
<dbReference type="AlphaFoldDB" id="A0A841RAC0"/>
<dbReference type="CDD" id="cd03887">
    <property type="entry name" value="M20_Acy1L2"/>
    <property type="match status" value="1"/>
</dbReference>
<organism evidence="3 4">
    <name type="scientific">Spirochaeta isovalerica</name>
    <dbReference type="NCBI Taxonomy" id="150"/>
    <lineage>
        <taxon>Bacteria</taxon>
        <taxon>Pseudomonadati</taxon>
        <taxon>Spirochaetota</taxon>
        <taxon>Spirochaetia</taxon>
        <taxon>Spirochaetales</taxon>
        <taxon>Spirochaetaceae</taxon>
        <taxon>Spirochaeta</taxon>
    </lineage>
</organism>
<dbReference type="PANTHER" id="PTHR30575">
    <property type="entry name" value="PEPTIDASE M20"/>
    <property type="match status" value="1"/>
</dbReference>
<name>A0A841RAC0_9SPIO</name>
<dbReference type="Gene3D" id="3.30.70.360">
    <property type="match status" value="1"/>
</dbReference>